<dbReference type="SMART" id="SM00612">
    <property type="entry name" value="Kelch"/>
    <property type="match status" value="3"/>
</dbReference>
<dbReference type="PANTHER" id="PTHR46461">
    <property type="entry name" value="KELCH DOMAIN-CONTAINING PROTEIN 3"/>
    <property type="match status" value="1"/>
</dbReference>
<dbReference type="GO" id="GO:0005737">
    <property type="term" value="C:cytoplasm"/>
    <property type="evidence" value="ECO:0007669"/>
    <property type="project" value="TreeGrafter"/>
</dbReference>
<dbReference type="PANTHER" id="PTHR46461:SF1">
    <property type="entry name" value="KELCH DOMAIN-CONTAINING PROTEIN 3"/>
    <property type="match status" value="1"/>
</dbReference>
<name>A0A6A4WJK3_AMPAM</name>
<dbReference type="Proteomes" id="UP000440578">
    <property type="component" value="Unassembled WGS sequence"/>
</dbReference>
<dbReference type="AlphaFoldDB" id="A0A6A4WJK3"/>
<dbReference type="EMBL" id="VIIS01000895">
    <property type="protein sequence ID" value="KAF0303985.1"/>
    <property type="molecule type" value="Genomic_DNA"/>
</dbReference>
<protein>
    <submittedName>
        <fullName evidence="2">Kelch domain-containing protein 3</fullName>
    </submittedName>
</protein>
<dbReference type="GO" id="GO:0003682">
    <property type="term" value="F:chromatin binding"/>
    <property type="evidence" value="ECO:0007669"/>
    <property type="project" value="InterPro"/>
</dbReference>
<dbReference type="Pfam" id="PF24681">
    <property type="entry name" value="Kelch_KLHDC2_KLHL20_DRC7"/>
    <property type="match status" value="1"/>
</dbReference>
<keyword evidence="1" id="KW-0880">Kelch repeat</keyword>
<evidence type="ECO:0000313" key="2">
    <source>
        <dbReference type="EMBL" id="KAF0303984.1"/>
    </source>
</evidence>
<dbReference type="OrthoDB" id="432528at2759"/>
<dbReference type="InterPro" id="IPR006652">
    <property type="entry name" value="Kelch_1"/>
</dbReference>
<sequence>MYQQLVEEKGKICSYERFRKALRNANVSFARLGQEECEICIAFTSMSADAVHQVCRSARGVLAMSHWTAMVEGGPVRVNHAAVVIEDTILSFGGYCAAEFDPHNPDKAMDIHAFSTETLQWTKQPVPEYRADHPSSPPFLRYGHTATEYAGAAYIFGGRNEASVCNRLYRYDPYVDKWSRIAHGGMIPNARDGHAATRHGHCLYVHGGYDNDMEEFSRDLFRYDFREGVWHACALCDRWEGMHRDFHALSTVGDKLYLFGGKSDELEPYYSNRPVYDNHLYVYDPAAERWDRREAKGEAPGGRRIVIDGKLYTFGGLNCLAGEHYNTVHRYDPAQNRWRLLRPHGRPPPVRRRAVACVHNGKAYIFGGTSPLIGSPMPAKSPAEEEDEPPLVDHSDLHVLEICPPLRTLAMNQVMRSKVPIRPLPLAIRREVDHLRRSQSIFVRQRYGAQRPPLSDRHQ</sequence>
<dbReference type="SUPFAM" id="SSF117281">
    <property type="entry name" value="Kelch motif"/>
    <property type="match status" value="2"/>
</dbReference>
<accession>A0A6A4WJK3</accession>
<proteinExistence type="predicted"/>
<dbReference type="InterPro" id="IPR015915">
    <property type="entry name" value="Kelch-typ_b-propeller"/>
</dbReference>
<gene>
    <name evidence="2" type="primary">Klhdc3_2</name>
    <name evidence="2" type="ORF">FJT64_024089</name>
</gene>
<organism evidence="2 3">
    <name type="scientific">Amphibalanus amphitrite</name>
    <name type="common">Striped barnacle</name>
    <name type="synonym">Balanus amphitrite</name>
    <dbReference type="NCBI Taxonomy" id="1232801"/>
    <lineage>
        <taxon>Eukaryota</taxon>
        <taxon>Metazoa</taxon>
        <taxon>Ecdysozoa</taxon>
        <taxon>Arthropoda</taxon>
        <taxon>Crustacea</taxon>
        <taxon>Multicrustacea</taxon>
        <taxon>Cirripedia</taxon>
        <taxon>Thoracica</taxon>
        <taxon>Thoracicalcarea</taxon>
        <taxon>Balanomorpha</taxon>
        <taxon>Balanoidea</taxon>
        <taxon>Balanidae</taxon>
        <taxon>Amphibalaninae</taxon>
        <taxon>Amphibalanus</taxon>
    </lineage>
</organism>
<comment type="caution">
    <text evidence="2">The sequence shown here is derived from an EMBL/GenBank/DDBJ whole genome shotgun (WGS) entry which is preliminary data.</text>
</comment>
<evidence type="ECO:0000313" key="3">
    <source>
        <dbReference type="Proteomes" id="UP000440578"/>
    </source>
</evidence>
<evidence type="ECO:0000256" key="1">
    <source>
        <dbReference type="ARBA" id="ARBA00022441"/>
    </source>
</evidence>
<dbReference type="Gene3D" id="2.120.10.80">
    <property type="entry name" value="Kelch-type beta propeller"/>
    <property type="match status" value="2"/>
</dbReference>
<keyword evidence="3" id="KW-1185">Reference proteome</keyword>
<reference evidence="2 3" key="1">
    <citation type="submission" date="2019-07" db="EMBL/GenBank/DDBJ databases">
        <title>Draft genome assembly of a fouling barnacle, Amphibalanus amphitrite (Darwin, 1854): The first reference genome for Thecostraca.</title>
        <authorList>
            <person name="Kim W."/>
        </authorList>
    </citation>
    <scope>NUCLEOTIDE SEQUENCE [LARGE SCALE GENOMIC DNA]</scope>
    <source>
        <strain evidence="2">SNU_AA5</strain>
        <tissue evidence="2">Soma without cirri and trophi</tissue>
    </source>
</reference>
<dbReference type="InterPro" id="IPR052637">
    <property type="entry name" value="KLHDC3-like"/>
</dbReference>
<dbReference type="EMBL" id="VIIS01000895">
    <property type="protein sequence ID" value="KAF0303984.1"/>
    <property type="molecule type" value="Genomic_DNA"/>
</dbReference>